<reference evidence="4" key="1">
    <citation type="journal article" date="2019" name="Sci. Rep.">
        <title>Draft genome of Tanacetum cinerariifolium, the natural source of mosquito coil.</title>
        <authorList>
            <person name="Yamashiro T."/>
            <person name="Shiraishi A."/>
            <person name="Satake H."/>
            <person name="Nakayama K."/>
        </authorList>
    </citation>
    <scope>NUCLEOTIDE SEQUENCE</scope>
</reference>
<dbReference type="PANTHER" id="PTHR48475:SF2">
    <property type="entry name" value="RIBONUCLEASE H"/>
    <property type="match status" value="1"/>
</dbReference>
<feature type="compositionally biased region" description="Basic residues" evidence="1">
    <location>
        <begin position="162"/>
        <end position="171"/>
    </location>
</feature>
<dbReference type="GO" id="GO:0003676">
    <property type="term" value="F:nucleic acid binding"/>
    <property type="evidence" value="ECO:0007669"/>
    <property type="project" value="InterPro"/>
</dbReference>
<dbReference type="Gene3D" id="3.10.10.10">
    <property type="entry name" value="HIV Type 1 Reverse Transcriptase, subunit A, domain 1"/>
    <property type="match status" value="1"/>
</dbReference>
<comment type="caution">
    <text evidence="4">The sequence shown here is derived from an EMBL/GenBank/DDBJ whole genome shotgun (WGS) entry which is preliminary data.</text>
</comment>
<keyword evidence="4" id="KW-0548">Nucleotidyltransferase</keyword>
<dbReference type="SUPFAM" id="SSF53098">
    <property type="entry name" value="Ribonuclease H-like"/>
    <property type="match status" value="1"/>
</dbReference>
<dbReference type="InterPro" id="IPR036397">
    <property type="entry name" value="RNaseH_sf"/>
</dbReference>
<dbReference type="Gene3D" id="3.30.420.10">
    <property type="entry name" value="Ribonuclease H-like superfamily/Ribonuclease H"/>
    <property type="match status" value="1"/>
</dbReference>
<feature type="region of interest" description="Disordered" evidence="1">
    <location>
        <begin position="71"/>
        <end position="111"/>
    </location>
</feature>
<feature type="region of interest" description="Disordered" evidence="1">
    <location>
        <begin position="591"/>
        <end position="624"/>
    </location>
</feature>
<dbReference type="Pfam" id="PF13456">
    <property type="entry name" value="RVT_3"/>
    <property type="match status" value="1"/>
</dbReference>
<evidence type="ECO:0000259" key="3">
    <source>
        <dbReference type="Pfam" id="PF17919"/>
    </source>
</evidence>
<feature type="region of interest" description="Disordered" evidence="1">
    <location>
        <begin position="1"/>
        <end position="24"/>
    </location>
</feature>
<dbReference type="InterPro" id="IPR002156">
    <property type="entry name" value="RNaseH_domain"/>
</dbReference>
<evidence type="ECO:0000256" key="1">
    <source>
        <dbReference type="SAM" id="MobiDB-lite"/>
    </source>
</evidence>
<dbReference type="PANTHER" id="PTHR48475">
    <property type="entry name" value="RIBONUCLEASE H"/>
    <property type="match status" value="1"/>
</dbReference>
<feature type="compositionally biased region" description="Basic and acidic residues" evidence="1">
    <location>
        <begin position="88"/>
        <end position="111"/>
    </location>
</feature>
<accession>A0A6L2KXZ9</accession>
<dbReference type="GO" id="GO:0004523">
    <property type="term" value="F:RNA-DNA hybrid ribonuclease activity"/>
    <property type="evidence" value="ECO:0007669"/>
    <property type="project" value="InterPro"/>
</dbReference>
<keyword evidence="4" id="KW-0808">Transferase</keyword>
<name>A0A6L2KXZ9_TANCI</name>
<dbReference type="GO" id="GO:0003964">
    <property type="term" value="F:RNA-directed DNA polymerase activity"/>
    <property type="evidence" value="ECO:0007669"/>
    <property type="project" value="UniProtKB-KW"/>
</dbReference>
<feature type="domain" description="Reverse transcriptase/retrotransposon-derived protein RNase H-like" evidence="3">
    <location>
        <begin position="632"/>
        <end position="714"/>
    </location>
</feature>
<organism evidence="4">
    <name type="scientific">Tanacetum cinerariifolium</name>
    <name type="common">Dalmatian daisy</name>
    <name type="synonym">Chrysanthemum cinerariifolium</name>
    <dbReference type="NCBI Taxonomy" id="118510"/>
    <lineage>
        <taxon>Eukaryota</taxon>
        <taxon>Viridiplantae</taxon>
        <taxon>Streptophyta</taxon>
        <taxon>Embryophyta</taxon>
        <taxon>Tracheophyta</taxon>
        <taxon>Spermatophyta</taxon>
        <taxon>Magnoliopsida</taxon>
        <taxon>eudicotyledons</taxon>
        <taxon>Gunneridae</taxon>
        <taxon>Pentapetalae</taxon>
        <taxon>asterids</taxon>
        <taxon>campanulids</taxon>
        <taxon>Asterales</taxon>
        <taxon>Asteraceae</taxon>
        <taxon>Asteroideae</taxon>
        <taxon>Anthemideae</taxon>
        <taxon>Anthemidinae</taxon>
        <taxon>Tanacetum</taxon>
    </lineage>
</organism>
<dbReference type="InterPro" id="IPR012337">
    <property type="entry name" value="RNaseH-like_sf"/>
</dbReference>
<dbReference type="InterPro" id="IPR041577">
    <property type="entry name" value="RT_RNaseH_2"/>
</dbReference>
<feature type="domain" description="RNase H type-1" evidence="2">
    <location>
        <begin position="735"/>
        <end position="791"/>
    </location>
</feature>
<gene>
    <name evidence="4" type="ORF">Tci_025385</name>
</gene>
<dbReference type="InterPro" id="IPR043502">
    <property type="entry name" value="DNA/RNA_pol_sf"/>
</dbReference>
<dbReference type="EMBL" id="BKCJ010003168">
    <property type="protein sequence ID" value="GEU53407.1"/>
    <property type="molecule type" value="Genomic_DNA"/>
</dbReference>
<protein>
    <submittedName>
        <fullName evidence="4">Reverse transcriptase domain-containing protein</fullName>
    </submittedName>
</protein>
<dbReference type="SUPFAM" id="SSF56672">
    <property type="entry name" value="DNA/RNA polymerases"/>
    <property type="match status" value="2"/>
</dbReference>
<dbReference type="Pfam" id="PF17919">
    <property type="entry name" value="RT_RNaseH_2"/>
    <property type="match status" value="1"/>
</dbReference>
<sequence>MRQKEEVQKKRRPSPVKSSKDTCFSQGTSVFSRLKHEREKLARRISHVSTAVFTRLGDKEKNVFARLGEKKKSVHSGLGPEAVSRCRHANERRSASTGRSGEDPNRRKKEARDLIRSYVTFSSERQREIEREWGAADRAKRAKYARTEETCLSENEHDRCGHWKSRSKKQKSSKEEDLSQPWLCEETDPFIARIRPCRDPPHQAKGKGANRSLHGALESMHVNGAPECMRIFGFMHGITNPDLIKRMNDNILKSMDEMISVTKSFLRGEVAAVNQSKKKAPLAWKHHEGSCRQSFDKSFSTEPEISFPPLANDDGQESPIVIEAEVEGHLVHRMYIDGGSSSEILYEHRFNRLCPEVNSRMVPATTPIIGFSGEISWPLGQIPLTVSIREGEHSTNALMNIMVVRSPSPYNGIIGHPGLRKIQVVPSTEHGMLKFLVVGEIVTLRDNTIIPAECKMVAKAPNGSPPKEPTVVEGIKMAIHPKYPKQTVTIGESLSEKGRMELCNLLKDNLDIFAWKLADMTGVPRSIAKHRLNIREGCQPIRQKRRGQAPDRNKAIQEEVTKLVEAEIMREVHYHDWLLNPVMNKYEAQSQEVHLRRGRKNVPGPHGQHERNQGMPRESISGDKATISQDAEREKAFQDMKQCIAKLRMVTAPRPKEELIMYLCTAREAVSAVLLTERDSQQMPVFFVSRALQTSELNYNSIEKLVLALVHATRRPILTSPEEEEFTYALRFEFDASNNEAEYETLVAGLRIAEQMGIENLVAKVDSRLIANQINGSYEAKEQSMIQYLSQGTNQQLRVVLNRAEGTLPAETNKAREIKIKARQYAMISGPFSKVQGKVKFLIIAIDYFTKWIEAKPDKSYPTTESSLGTTLSRTGAKNSISSKGLLLNLDMLEERREKAAVREARSKAKMKKYYNAKVRSTTFRPGDFVYRSNDASHAKEKWKVGSKMGRVVRSGGSTWEGSVQAQERKWRHTFAHVECQRLKEMLFLNSHHLSIPANVKPR</sequence>
<feature type="region of interest" description="Disordered" evidence="1">
    <location>
        <begin position="155"/>
        <end position="179"/>
    </location>
</feature>
<dbReference type="AlphaFoldDB" id="A0A6L2KXZ9"/>
<evidence type="ECO:0000259" key="2">
    <source>
        <dbReference type="Pfam" id="PF13456"/>
    </source>
</evidence>
<proteinExistence type="predicted"/>
<keyword evidence="4" id="KW-0695">RNA-directed DNA polymerase</keyword>
<evidence type="ECO:0000313" key="4">
    <source>
        <dbReference type="EMBL" id="GEU53407.1"/>
    </source>
</evidence>